<dbReference type="GO" id="GO:0015833">
    <property type="term" value="P:peptide transport"/>
    <property type="evidence" value="ECO:0007669"/>
    <property type="project" value="TreeGrafter"/>
</dbReference>
<feature type="domain" description="Transcriptional regulator SgrR N-terminal HTH" evidence="3">
    <location>
        <begin position="5"/>
        <end position="119"/>
    </location>
</feature>
<dbReference type="SUPFAM" id="SSF53850">
    <property type="entry name" value="Periplasmic binding protein-like II"/>
    <property type="match status" value="1"/>
</dbReference>
<dbReference type="InterPro" id="IPR025370">
    <property type="entry name" value="SgrR_HTH_N"/>
</dbReference>
<gene>
    <name evidence="4" type="ORF">SAMN03084138_02101</name>
</gene>
<dbReference type="OrthoDB" id="5894719at2"/>
<dbReference type="Gene3D" id="3.40.190.10">
    <property type="entry name" value="Periplasmic binding protein-like II"/>
    <property type="match status" value="1"/>
</dbReference>
<evidence type="ECO:0000259" key="3">
    <source>
        <dbReference type="Pfam" id="PF12793"/>
    </source>
</evidence>
<dbReference type="InterPro" id="IPR039424">
    <property type="entry name" value="SBP_5"/>
</dbReference>
<dbReference type="GO" id="GO:0003677">
    <property type="term" value="F:DNA binding"/>
    <property type="evidence" value="ECO:0007669"/>
    <property type="project" value="UniProtKB-KW"/>
</dbReference>
<protein>
    <submittedName>
        <fullName evidence="4">SgrR family transcriptional regulator</fullName>
    </submittedName>
</protein>
<dbReference type="EMBL" id="FOWR01000014">
    <property type="protein sequence ID" value="SFP40607.1"/>
    <property type="molecule type" value="Genomic_DNA"/>
</dbReference>
<dbReference type="STRING" id="1121869.SAMN03084138_02101"/>
<proteinExistence type="predicted"/>
<dbReference type="PANTHER" id="PTHR30290">
    <property type="entry name" value="PERIPLASMIC BINDING COMPONENT OF ABC TRANSPORTER"/>
    <property type="match status" value="1"/>
</dbReference>
<accession>A0A1I5Q339</accession>
<evidence type="ECO:0000259" key="2">
    <source>
        <dbReference type="Pfam" id="PF00496"/>
    </source>
</evidence>
<dbReference type="Proteomes" id="UP000182692">
    <property type="component" value="Unassembled WGS sequence"/>
</dbReference>
<organism evidence="4 5">
    <name type="scientific">Enterovibrio norvegicus DSM 15893</name>
    <dbReference type="NCBI Taxonomy" id="1121869"/>
    <lineage>
        <taxon>Bacteria</taxon>
        <taxon>Pseudomonadati</taxon>
        <taxon>Pseudomonadota</taxon>
        <taxon>Gammaproteobacteria</taxon>
        <taxon>Vibrionales</taxon>
        <taxon>Vibrionaceae</taxon>
        <taxon>Enterovibrio</taxon>
    </lineage>
</organism>
<dbReference type="GeneID" id="35871284"/>
<dbReference type="Pfam" id="PF12793">
    <property type="entry name" value="SgrR_N"/>
    <property type="match status" value="1"/>
</dbReference>
<keyword evidence="1" id="KW-0238">DNA-binding</keyword>
<sequence length="577" mass="65648">MSGQRLQAQFSKIYAHFRGKDSDTNLQDMSEILFCTRRNARMVLNKMAEQGWLTWDPAVGRGKQSRLTFHRSQSDLQMKRVREWVKNGKLDAALEHLDNDAAKLAQLIQEQLGVTTQEGKQIIRLPYYRAFPSLNPSKPQRRSERHLITQIFNGLTRINERTNDVEPDLAHHWEALSDMHWRFYLRPAVKFHDGSLLSAADVIASLENLLDNAYFSHIETIESPTENAVDIYLRSPDCRLHETLAVPMAAIQSKSSMGTKNAERLPIGTGPYLVAENNSRQLVLRAHDQYFGFRALTDEIEIWVLDSAAMCYLQPTASLDPTVLDSRQGALHQNVLSNSENDRLALDEGCNYLLLNRRTGIAKDPRWAEYLHSRIASFSLMPYLAQDGIGEYRLTNAYGLIPGWVHTNAGSSELTAPAVTRLRLVHQADNPQFPKLAQALKAMLAADHVVLDIDVLSYEDMMQGKSAKKVDIWLCGMSLGNQRSDAILPWLMNFNHISVAMPDEDYAKLEESMMTWRRTPNKAFPAETLGRMIVEQRQIIPLFHIWLGVVDGRDLEDVSSNNVGWFDFKSVWKKPSF</sequence>
<dbReference type="PANTHER" id="PTHR30290:SF72">
    <property type="entry name" value="HTH-TYPE TRANSCRIPTIONAL REGULATOR SGRR"/>
    <property type="match status" value="1"/>
</dbReference>
<dbReference type="CDD" id="cd08507">
    <property type="entry name" value="PBP2_SgrR_like"/>
    <property type="match status" value="1"/>
</dbReference>
<dbReference type="AlphaFoldDB" id="A0A1I5Q339"/>
<evidence type="ECO:0000313" key="4">
    <source>
        <dbReference type="EMBL" id="SFP40607.1"/>
    </source>
</evidence>
<dbReference type="Pfam" id="PF00496">
    <property type="entry name" value="SBP_bac_5"/>
    <property type="match status" value="1"/>
</dbReference>
<name>A0A1I5Q339_9GAMM</name>
<dbReference type="GO" id="GO:1904680">
    <property type="term" value="F:peptide transmembrane transporter activity"/>
    <property type="evidence" value="ECO:0007669"/>
    <property type="project" value="TreeGrafter"/>
</dbReference>
<evidence type="ECO:0000256" key="1">
    <source>
        <dbReference type="ARBA" id="ARBA00023125"/>
    </source>
</evidence>
<reference evidence="4 5" key="1">
    <citation type="submission" date="2016-10" db="EMBL/GenBank/DDBJ databases">
        <authorList>
            <person name="de Groot N.N."/>
        </authorList>
    </citation>
    <scope>NUCLEOTIDE SEQUENCE [LARGE SCALE GENOMIC DNA]</scope>
    <source>
        <strain evidence="4 5">DSM 15893</strain>
    </source>
</reference>
<dbReference type="RefSeq" id="WP_017015605.1">
    <property type="nucleotide sequence ID" value="NZ_FOWR01000014.1"/>
</dbReference>
<feature type="domain" description="Solute-binding protein family 5" evidence="2">
    <location>
        <begin position="165"/>
        <end position="310"/>
    </location>
</feature>
<evidence type="ECO:0000313" key="5">
    <source>
        <dbReference type="Proteomes" id="UP000182692"/>
    </source>
</evidence>
<dbReference type="InterPro" id="IPR000914">
    <property type="entry name" value="SBP_5_dom"/>
</dbReference>